<comment type="caution">
    <text evidence="2">The sequence shown here is derived from an EMBL/GenBank/DDBJ whole genome shotgun (WGS) entry which is preliminary data.</text>
</comment>
<dbReference type="GO" id="GO:0016757">
    <property type="term" value="F:glycosyltransferase activity"/>
    <property type="evidence" value="ECO:0007669"/>
    <property type="project" value="InterPro"/>
</dbReference>
<dbReference type="CDD" id="cd03801">
    <property type="entry name" value="GT4_PimA-like"/>
    <property type="match status" value="1"/>
</dbReference>
<dbReference type="AlphaFoldDB" id="A0A4Y8PAQ2"/>
<dbReference type="EMBL" id="LXQC01000176">
    <property type="protein sequence ID" value="TFE66581.1"/>
    <property type="molecule type" value="Genomic_DNA"/>
</dbReference>
<dbReference type="PANTHER" id="PTHR45947">
    <property type="entry name" value="SULFOQUINOVOSYL TRANSFERASE SQD2"/>
    <property type="match status" value="1"/>
</dbReference>
<dbReference type="PANTHER" id="PTHR45947:SF3">
    <property type="entry name" value="SULFOQUINOVOSYL TRANSFERASE SQD2"/>
    <property type="match status" value="1"/>
</dbReference>
<dbReference type="InterPro" id="IPR001296">
    <property type="entry name" value="Glyco_trans_1"/>
</dbReference>
<evidence type="ECO:0000259" key="1">
    <source>
        <dbReference type="Pfam" id="PF00534"/>
    </source>
</evidence>
<feature type="domain" description="Glycosyl transferase family 1" evidence="1">
    <location>
        <begin position="154"/>
        <end position="304"/>
    </location>
</feature>
<gene>
    <name evidence="2" type="ORF">A7Q10_02055</name>
</gene>
<accession>A0A4Y8PAQ2</accession>
<reference evidence="2 3" key="1">
    <citation type="submission" date="2016-05" db="EMBL/GenBank/DDBJ databases">
        <title>Diversity and Homogeneity among Thermoacidophilic Verrucomicrobia Methanotrophs Linked with Geographical Origin.</title>
        <authorList>
            <person name="Erikstad H.-A."/>
            <person name="Smestad N.B."/>
            <person name="Ceballos R.M."/>
            <person name="Birkeland N.-K."/>
        </authorList>
    </citation>
    <scope>NUCLEOTIDE SEQUENCE [LARGE SCALE GENOMIC DNA]</scope>
    <source>
        <strain evidence="2 3">Phi</strain>
    </source>
</reference>
<keyword evidence="3" id="KW-1185">Reference proteome</keyword>
<dbReference type="SUPFAM" id="SSF53756">
    <property type="entry name" value="UDP-Glycosyltransferase/glycogen phosphorylase"/>
    <property type="match status" value="1"/>
</dbReference>
<dbReference type="Proteomes" id="UP000297713">
    <property type="component" value="Unassembled WGS sequence"/>
</dbReference>
<evidence type="ECO:0000313" key="3">
    <source>
        <dbReference type="Proteomes" id="UP000297713"/>
    </source>
</evidence>
<organism evidence="2 3">
    <name type="scientific">Methylacidiphilum caldifontis</name>
    <dbReference type="NCBI Taxonomy" id="2795386"/>
    <lineage>
        <taxon>Bacteria</taxon>
        <taxon>Pseudomonadati</taxon>
        <taxon>Verrucomicrobiota</taxon>
        <taxon>Methylacidiphilae</taxon>
        <taxon>Methylacidiphilales</taxon>
        <taxon>Methylacidiphilaceae</taxon>
        <taxon>Methylacidiphilum (ex Ratnadevi et al. 2023)</taxon>
    </lineage>
</organism>
<dbReference type="Pfam" id="PF00534">
    <property type="entry name" value="Glycos_transf_1"/>
    <property type="match status" value="1"/>
</dbReference>
<evidence type="ECO:0000313" key="2">
    <source>
        <dbReference type="EMBL" id="TFE66581.1"/>
    </source>
</evidence>
<dbReference type="Gene3D" id="3.40.50.2000">
    <property type="entry name" value="Glycogen Phosphorylase B"/>
    <property type="match status" value="2"/>
</dbReference>
<name>A0A4Y8PAQ2_9BACT</name>
<dbReference type="InterPro" id="IPR050194">
    <property type="entry name" value="Glycosyltransferase_grp1"/>
</dbReference>
<protein>
    <recommendedName>
        <fullName evidence="1">Glycosyl transferase family 1 domain-containing protein</fullName>
    </recommendedName>
</protein>
<proteinExistence type="predicted"/>
<sequence length="348" mass="39610">MLRENKKKIALCSYTFWPILGGLETFSQLLAEYFLKKGHEVVLITTTLYNNKVEPFPYKLFRNPDTISLLKVYNWADVVIFNHPSLRLGWPLFFIKKKYLIIVQNWLSFKGIKGFLLRHFLQGSTSCVAISQSIADHLPIPSQIIPNCYDDNLFFSKEESVERETDLLFVGRMEIDKGPLDLARAIKILNEEGLKLSASFVGYGPAEKDLQAYILEQRLEKQVSILGKKEATEVAEIMRKHKILVVPSIWQEPFGIVALEGIACGCFVIGSSGGGLKEAIGHCGLLYSNGDFRELARLIKEVISHFDSYKIRLQNVNIHLEKFKKEKIGYAYGELLDKIFQTPIETSL</sequence>
<dbReference type="RefSeq" id="WP_134440779.1">
    <property type="nucleotide sequence ID" value="NZ_LXQC01000176.1"/>
</dbReference>
<dbReference type="OrthoDB" id="267270at2"/>